<dbReference type="NCBIfam" id="NF004396">
    <property type="entry name" value="PRK05753.1"/>
    <property type="match status" value="1"/>
</dbReference>
<dbReference type="Gene3D" id="3.10.50.30">
    <property type="entry name" value="Transcription elongation factor, GreA/GreB, C-terminal domain"/>
    <property type="match status" value="1"/>
</dbReference>
<protein>
    <submittedName>
        <fullName evidence="3">Nucleoside diphosphate kinase regulator</fullName>
    </submittedName>
</protein>
<name>A0A0U1PZ25_9BURK</name>
<dbReference type="GO" id="GO:0070063">
    <property type="term" value="F:RNA polymerase binding"/>
    <property type="evidence" value="ECO:0007669"/>
    <property type="project" value="InterPro"/>
</dbReference>
<dbReference type="GO" id="GO:0006354">
    <property type="term" value="P:DNA-templated transcription elongation"/>
    <property type="evidence" value="ECO:0007669"/>
    <property type="project" value="TreeGrafter"/>
</dbReference>
<proteinExistence type="predicted"/>
<feature type="domain" description="Regulator of nucleoside diphosphate kinase N-terminal" evidence="2">
    <location>
        <begin position="6"/>
        <end position="46"/>
    </location>
</feature>
<dbReference type="FunFam" id="3.10.50.30:FF:000002">
    <property type="entry name" value="Regulator of nucleoside diphosphate kinase"/>
    <property type="match status" value="1"/>
</dbReference>
<gene>
    <name evidence="3" type="ORF">AAV94_09020</name>
</gene>
<dbReference type="AlphaFoldDB" id="A0A0U1PZ25"/>
<dbReference type="OrthoDB" id="192847at2"/>
<dbReference type="PATRIC" id="fig|1610491.3.peg.1921"/>
<sequence length="138" mass="15168">MTTPKPPLILSSLDVERIESLLEALPQNAFAGRAELEREIARADIVSPEEIPPTVVTMNSTVRFVIEESGQEFSLTLVYPRDQQGQSDRVSVFAPVGSALLGLSVGDAVRWPGPGGKEMTVRVREVLYQPERSGELHR</sequence>
<dbReference type="RefSeq" id="WP_046741982.1">
    <property type="nucleotide sequence ID" value="NZ_LBNQ01000025.1"/>
</dbReference>
<organism evidence="3 4">
    <name type="scientific">Lampropedia cohaerens</name>
    <dbReference type="NCBI Taxonomy" id="1610491"/>
    <lineage>
        <taxon>Bacteria</taxon>
        <taxon>Pseudomonadati</taxon>
        <taxon>Pseudomonadota</taxon>
        <taxon>Betaproteobacteria</taxon>
        <taxon>Burkholderiales</taxon>
        <taxon>Comamonadaceae</taxon>
        <taxon>Lampropedia</taxon>
    </lineage>
</organism>
<dbReference type="Proteomes" id="UP000050580">
    <property type="component" value="Unassembled WGS sequence"/>
</dbReference>
<accession>A0A0U1PZ25</accession>
<dbReference type="GO" id="GO:0016301">
    <property type="term" value="F:kinase activity"/>
    <property type="evidence" value="ECO:0007669"/>
    <property type="project" value="UniProtKB-KW"/>
</dbReference>
<dbReference type="EMBL" id="LBNQ01000025">
    <property type="protein sequence ID" value="KKW67760.1"/>
    <property type="molecule type" value="Genomic_DNA"/>
</dbReference>
<dbReference type="PANTHER" id="PTHR30437">
    <property type="entry name" value="TRANSCRIPTION ELONGATION FACTOR GREA"/>
    <property type="match status" value="1"/>
</dbReference>
<evidence type="ECO:0000259" key="2">
    <source>
        <dbReference type="Pfam" id="PF14760"/>
    </source>
</evidence>
<keyword evidence="3" id="KW-0418">Kinase</keyword>
<dbReference type="InterPro" id="IPR023459">
    <property type="entry name" value="Tscrpt_elong_fac_GreA/B_fam"/>
</dbReference>
<dbReference type="InterPro" id="IPR001437">
    <property type="entry name" value="Tscrpt_elong_fac_GreA/B_C"/>
</dbReference>
<evidence type="ECO:0000259" key="1">
    <source>
        <dbReference type="Pfam" id="PF01272"/>
    </source>
</evidence>
<dbReference type="Gene3D" id="1.10.286.20">
    <property type="match status" value="1"/>
</dbReference>
<dbReference type="STRING" id="1610491.AAV94_09020"/>
<evidence type="ECO:0000313" key="3">
    <source>
        <dbReference type="EMBL" id="KKW67760.1"/>
    </source>
</evidence>
<dbReference type="InterPro" id="IPR036953">
    <property type="entry name" value="GreA/GreB_C_sf"/>
</dbReference>
<dbReference type="SUPFAM" id="SSF54534">
    <property type="entry name" value="FKBP-like"/>
    <property type="match status" value="1"/>
</dbReference>
<dbReference type="Pfam" id="PF01272">
    <property type="entry name" value="GreA_GreB"/>
    <property type="match status" value="1"/>
</dbReference>
<keyword evidence="3" id="KW-0808">Transferase</keyword>
<evidence type="ECO:0000313" key="4">
    <source>
        <dbReference type="Proteomes" id="UP000050580"/>
    </source>
</evidence>
<dbReference type="Pfam" id="PF14760">
    <property type="entry name" value="Rnk_N"/>
    <property type="match status" value="1"/>
</dbReference>
<dbReference type="PANTHER" id="PTHR30437:SF5">
    <property type="entry name" value="REGULATOR OF NUCLEOSIDE DIPHOSPHATE KINASE"/>
    <property type="match status" value="1"/>
</dbReference>
<keyword evidence="4" id="KW-1185">Reference proteome</keyword>
<reference evidence="3 4" key="1">
    <citation type="submission" date="2015-05" db="EMBL/GenBank/DDBJ databases">
        <title>Draft genome sequence of Lampropedia sp. CT6, isolated from the microbial mat of a hot water spring, located at Manikaran, India.</title>
        <authorList>
            <person name="Tripathi C."/>
            <person name="Rani P."/>
            <person name="Mahato N.K."/>
            <person name="Lal R."/>
        </authorList>
    </citation>
    <scope>NUCLEOTIDE SEQUENCE [LARGE SCALE GENOMIC DNA]</scope>
    <source>
        <strain evidence="3 4">CT6</strain>
    </source>
</reference>
<dbReference type="GO" id="GO:0032784">
    <property type="term" value="P:regulation of DNA-templated transcription elongation"/>
    <property type="evidence" value="ECO:0007669"/>
    <property type="project" value="InterPro"/>
</dbReference>
<dbReference type="InterPro" id="IPR029462">
    <property type="entry name" value="Rnk_N"/>
</dbReference>
<feature type="domain" description="Transcription elongation factor GreA/GreB C-terminal" evidence="1">
    <location>
        <begin position="53"/>
        <end position="128"/>
    </location>
</feature>
<dbReference type="GO" id="GO:0003677">
    <property type="term" value="F:DNA binding"/>
    <property type="evidence" value="ECO:0007669"/>
    <property type="project" value="InterPro"/>
</dbReference>
<comment type="caution">
    <text evidence="3">The sequence shown here is derived from an EMBL/GenBank/DDBJ whole genome shotgun (WGS) entry which is preliminary data.</text>
</comment>